<dbReference type="GO" id="GO:0006099">
    <property type="term" value="P:tricarboxylic acid cycle"/>
    <property type="evidence" value="ECO:0007669"/>
    <property type="project" value="UniProtKB-KW"/>
</dbReference>
<evidence type="ECO:0000256" key="4">
    <source>
        <dbReference type="ARBA" id="ARBA00022532"/>
    </source>
</evidence>
<dbReference type="InterPro" id="IPR044856">
    <property type="entry name" value="Malate_synth_C_sf"/>
</dbReference>
<feature type="domain" description="Malate synthase N-terminal" evidence="10">
    <location>
        <begin position="12"/>
        <end position="71"/>
    </location>
</feature>
<comment type="similarity">
    <text evidence="1 8">Belongs to the malate synthase family.</text>
</comment>
<dbReference type="FunFam" id="1.20.1220.12:FF:000001">
    <property type="entry name" value="Malate synthase"/>
    <property type="match status" value="1"/>
</dbReference>
<evidence type="ECO:0000259" key="9">
    <source>
        <dbReference type="Pfam" id="PF01274"/>
    </source>
</evidence>
<evidence type="ECO:0000256" key="7">
    <source>
        <dbReference type="PIRSR" id="PIRSR001363-1"/>
    </source>
</evidence>
<dbReference type="AlphaFoldDB" id="A0A9X1LGA4"/>
<feature type="domain" description="Malate synthase C-terminal" evidence="11">
    <location>
        <begin position="413"/>
        <end position="532"/>
    </location>
</feature>
<organism evidence="12 13">
    <name type="scientific">Christiangramia sediminis</name>
    <dbReference type="NCBI Taxonomy" id="2881336"/>
    <lineage>
        <taxon>Bacteria</taxon>
        <taxon>Pseudomonadati</taxon>
        <taxon>Bacteroidota</taxon>
        <taxon>Flavobacteriia</taxon>
        <taxon>Flavobacteriales</taxon>
        <taxon>Flavobacteriaceae</taxon>
        <taxon>Christiangramia</taxon>
    </lineage>
</organism>
<dbReference type="RefSeq" id="WP_229337216.1">
    <property type="nucleotide sequence ID" value="NZ_JAJBZG010000001.1"/>
</dbReference>
<gene>
    <name evidence="12" type="primary">aceB</name>
    <name evidence="12" type="ORF">LGQ90_00980</name>
</gene>
<evidence type="ECO:0000259" key="11">
    <source>
        <dbReference type="Pfam" id="PF20659"/>
    </source>
</evidence>
<evidence type="ECO:0000256" key="6">
    <source>
        <dbReference type="ARBA" id="ARBA00047918"/>
    </source>
</evidence>
<dbReference type="InterPro" id="IPR048356">
    <property type="entry name" value="MS_N"/>
</dbReference>
<dbReference type="Gene3D" id="3.20.20.360">
    <property type="entry name" value="Malate synthase, domain 3"/>
    <property type="match status" value="1"/>
</dbReference>
<dbReference type="GO" id="GO:0006097">
    <property type="term" value="P:glyoxylate cycle"/>
    <property type="evidence" value="ECO:0007669"/>
    <property type="project" value="UniProtKB-KW"/>
</dbReference>
<keyword evidence="13" id="KW-1185">Reference proteome</keyword>
<dbReference type="InterPro" id="IPR001465">
    <property type="entry name" value="Malate_synthase_TIM"/>
</dbReference>
<keyword evidence="5 8" id="KW-0808">Transferase</keyword>
<dbReference type="InterPro" id="IPR006252">
    <property type="entry name" value="Malate_synthA"/>
</dbReference>
<dbReference type="PANTHER" id="PTHR42902:SF1">
    <property type="entry name" value="MALATE SYNTHASE 1-RELATED"/>
    <property type="match status" value="1"/>
</dbReference>
<sequence length="532" mass="61339">MENTTLKSSDLNFAKEVTNHYPEILTDEALDFLVALHEKFNTQRLSLLEKREEQQKVFDQGKLPEFPSETKSIREGDWKAGEIPHDLKDRRVEITGPVDRKMIINALNSGAKTFMADLEDSTSPTWKNVMEGQQNLFDANTKTISLEDPKRGKSYNLKAETAVLLVRPRGLHLNEKHLLINEEEASGSLVDFGLYVFHNTKTMLENGTAPYFYLPKLEHYKEARWWNEVFNFAQEYLEVPVGTFKATVLVETITASFQLDEIIYELKDHIVGLNCGRWDYIFSYIKKFRNHKDFVVPNRDQVTMTSPFMEAYSKLVIQCCHKRGILAIGGMAAQIPIKNNPRANEEAIEKVRKDKEREVKNGHDGTWVAHPALVEVALSEFNKHMPQANQLEVSRDDVQISEKDLVEIPEGTVTEAGIRKNINVGILYTEAWLRGYGAVALYNLMEDAATAEISRTQLWQWLKNEVILENGRKFTMELYIDIFEDEIEKIITEYGESNIKNTKFELAFKLFDKLVISERFEEFLTLPAYKHI</sequence>
<dbReference type="InterPro" id="IPR048355">
    <property type="entry name" value="MS_C"/>
</dbReference>
<dbReference type="CDD" id="cd00727">
    <property type="entry name" value="malate_synt_A"/>
    <property type="match status" value="1"/>
</dbReference>
<dbReference type="GO" id="GO:0005737">
    <property type="term" value="C:cytoplasm"/>
    <property type="evidence" value="ECO:0007669"/>
    <property type="project" value="TreeGrafter"/>
</dbReference>
<dbReference type="SUPFAM" id="SSF51645">
    <property type="entry name" value="Malate synthase G"/>
    <property type="match status" value="1"/>
</dbReference>
<comment type="caution">
    <text evidence="12">The sequence shown here is derived from an EMBL/GenBank/DDBJ whole genome shotgun (WGS) entry which is preliminary data.</text>
</comment>
<reference evidence="12" key="1">
    <citation type="submission" date="2021-10" db="EMBL/GenBank/DDBJ databases">
        <title>Gramella sp. ASW11-100T, isolated from marine sediment.</title>
        <authorList>
            <person name="Xia C."/>
        </authorList>
    </citation>
    <scope>NUCLEOTIDE SEQUENCE</scope>
    <source>
        <strain evidence="12">ASW11-100</strain>
    </source>
</reference>
<accession>A0A9X1LGA4</accession>
<keyword evidence="3 8" id="KW-0329">Glyoxylate bypass</keyword>
<dbReference type="PANTHER" id="PTHR42902">
    <property type="entry name" value="MALATE SYNTHASE"/>
    <property type="match status" value="1"/>
</dbReference>
<evidence type="ECO:0000313" key="12">
    <source>
        <dbReference type="EMBL" id="MCB7479821.1"/>
    </source>
</evidence>
<protein>
    <recommendedName>
        <fullName evidence="2 8">Malate synthase</fullName>
        <ecNumber evidence="2 8">2.3.3.9</ecNumber>
    </recommendedName>
</protein>
<evidence type="ECO:0000256" key="8">
    <source>
        <dbReference type="RuleBase" id="RU000555"/>
    </source>
</evidence>
<dbReference type="PROSITE" id="PS00510">
    <property type="entry name" value="MALATE_SYNTHASE"/>
    <property type="match status" value="1"/>
</dbReference>
<dbReference type="InterPro" id="IPR011076">
    <property type="entry name" value="Malate_synth_sf"/>
</dbReference>
<proteinExistence type="inferred from homology"/>
<dbReference type="PIRSF" id="PIRSF001363">
    <property type="entry name" value="Malate_synth"/>
    <property type="match status" value="1"/>
</dbReference>
<keyword evidence="4 8" id="KW-0816">Tricarboxylic acid cycle</keyword>
<evidence type="ECO:0000256" key="2">
    <source>
        <dbReference type="ARBA" id="ARBA00012636"/>
    </source>
</evidence>
<name>A0A9X1LGA4_9FLAO</name>
<feature type="active site" description="Proton donor" evidence="7">
    <location>
        <position position="447"/>
    </location>
</feature>
<dbReference type="Pfam" id="PF20659">
    <property type="entry name" value="MS_C"/>
    <property type="match status" value="1"/>
</dbReference>
<dbReference type="NCBIfam" id="TIGR01344">
    <property type="entry name" value="malate_syn_A"/>
    <property type="match status" value="1"/>
</dbReference>
<comment type="catalytic activity">
    <reaction evidence="6 8">
        <text>glyoxylate + acetyl-CoA + H2O = (S)-malate + CoA + H(+)</text>
        <dbReference type="Rhea" id="RHEA:18181"/>
        <dbReference type="ChEBI" id="CHEBI:15377"/>
        <dbReference type="ChEBI" id="CHEBI:15378"/>
        <dbReference type="ChEBI" id="CHEBI:15589"/>
        <dbReference type="ChEBI" id="CHEBI:36655"/>
        <dbReference type="ChEBI" id="CHEBI:57287"/>
        <dbReference type="ChEBI" id="CHEBI:57288"/>
        <dbReference type="EC" id="2.3.3.9"/>
    </reaction>
</comment>
<evidence type="ECO:0000256" key="3">
    <source>
        <dbReference type="ARBA" id="ARBA00022435"/>
    </source>
</evidence>
<dbReference type="FunFam" id="3.20.20.360:FF:000001">
    <property type="entry name" value="Malate synthase"/>
    <property type="match status" value="1"/>
</dbReference>
<dbReference type="Gene3D" id="1.20.1220.12">
    <property type="entry name" value="Malate synthase, domain III"/>
    <property type="match status" value="1"/>
</dbReference>
<dbReference type="InterPro" id="IPR046363">
    <property type="entry name" value="MS_N_TIM-barrel_dom"/>
</dbReference>
<dbReference type="EMBL" id="JAJBZG010000001">
    <property type="protein sequence ID" value="MCB7479821.1"/>
    <property type="molecule type" value="Genomic_DNA"/>
</dbReference>
<keyword evidence="12" id="KW-0012">Acyltransferase</keyword>
<dbReference type="Proteomes" id="UP001139414">
    <property type="component" value="Unassembled WGS sequence"/>
</dbReference>
<dbReference type="InterPro" id="IPR019830">
    <property type="entry name" value="Malate_synthase_CS"/>
</dbReference>
<dbReference type="EC" id="2.3.3.9" evidence="2 8"/>
<feature type="domain" description="Malate synthase TIM barrel" evidence="9">
    <location>
        <begin position="163"/>
        <end position="408"/>
    </location>
</feature>
<evidence type="ECO:0000256" key="5">
    <source>
        <dbReference type="ARBA" id="ARBA00022679"/>
    </source>
</evidence>
<evidence type="ECO:0000256" key="1">
    <source>
        <dbReference type="ARBA" id="ARBA00006394"/>
    </source>
</evidence>
<comment type="pathway">
    <text evidence="8">Carbohydrate metabolism; glyoxylate cycle; (S)-malate from isocitrate: step 2/2.</text>
</comment>
<evidence type="ECO:0000313" key="13">
    <source>
        <dbReference type="Proteomes" id="UP001139414"/>
    </source>
</evidence>
<evidence type="ECO:0000259" key="10">
    <source>
        <dbReference type="Pfam" id="PF20656"/>
    </source>
</evidence>
<dbReference type="Pfam" id="PF01274">
    <property type="entry name" value="MS_TIM-barrel"/>
    <property type="match status" value="1"/>
</dbReference>
<dbReference type="GO" id="GO:0004474">
    <property type="term" value="F:malate synthase activity"/>
    <property type="evidence" value="ECO:0007669"/>
    <property type="project" value="UniProtKB-EC"/>
</dbReference>
<dbReference type="Pfam" id="PF20656">
    <property type="entry name" value="MS_N"/>
    <property type="match status" value="1"/>
</dbReference>
<feature type="active site" description="Proton acceptor" evidence="7">
    <location>
        <position position="167"/>
    </location>
</feature>